<dbReference type="PANTHER" id="PTHR30100">
    <property type="entry name" value="FATTY ACID/PHOSPHOLIPID SYNTHESIS PROTEIN PLSX"/>
    <property type="match status" value="1"/>
</dbReference>
<evidence type="ECO:0000256" key="9">
    <source>
        <dbReference type="ARBA" id="ARBA00046608"/>
    </source>
</evidence>
<reference evidence="11 12" key="1">
    <citation type="submission" date="2018-06" db="EMBL/GenBank/DDBJ databases">
        <authorList>
            <consortium name="Pathogen Informatics"/>
            <person name="Doyle S."/>
        </authorList>
    </citation>
    <scope>NUCLEOTIDE SEQUENCE [LARGE SCALE GENOMIC DNA]</scope>
    <source>
        <strain evidence="11 12">NCTC13350</strain>
    </source>
</reference>
<comment type="subcellular location">
    <subcellularLocation>
        <location evidence="10">Cytoplasm</location>
    </subcellularLocation>
    <text evidence="10">Associated with the membrane possibly through PlsY.</text>
</comment>
<dbReference type="EMBL" id="UGSK01000001">
    <property type="protein sequence ID" value="SUB00512.1"/>
    <property type="molecule type" value="Genomic_DNA"/>
</dbReference>
<proteinExistence type="inferred from homology"/>
<sequence>MLWRICQHQSGSLEMLSRPPALMSAPKRMDDKNLQMAKPIHIALDAMGGDAGAEMVLPGAELALLRHPGIRFLIFGQEKIVLPLLEKYPRLRDASTFFHCEVAVSMDAKPSQALRQGRWRSSMWRAIEAVKNGEADVAVSAGNTGALMAMSTFCLRTMANIDRPAIAAIWPTARGESVVLDVGATIGADAQQLIDFAILGGAMARALFGVEKPTVGLLNIGVEEVKGLEEVRTAGRIMREAPFRSFSYAGFVEGDDLGKGTVDVVVTEGFAGNIALKTAEGTAKQIAGYLRAAMNRSLFSKLGYLLARGAFNQLREKLDPRKVNGGVFLGLNGVVIKSHGGTDAEGFASAIALAHDMVRNELLQKISQDLVHYHRGRFSVSAETPEGDE</sequence>
<evidence type="ECO:0000313" key="12">
    <source>
        <dbReference type="Proteomes" id="UP000255000"/>
    </source>
</evidence>
<keyword evidence="2 10" id="KW-0963">Cytoplasm</keyword>
<evidence type="ECO:0000256" key="6">
    <source>
        <dbReference type="ARBA" id="ARBA00023209"/>
    </source>
</evidence>
<dbReference type="InterPro" id="IPR012281">
    <property type="entry name" value="Phospholipid_synth_PlsX-like"/>
</dbReference>
<dbReference type="Pfam" id="PF02504">
    <property type="entry name" value="FA_synthesis"/>
    <property type="match status" value="1"/>
</dbReference>
<dbReference type="Gene3D" id="3.40.718.10">
    <property type="entry name" value="Isopropylmalate Dehydrogenase"/>
    <property type="match status" value="1"/>
</dbReference>
<dbReference type="SUPFAM" id="SSF53659">
    <property type="entry name" value="Isocitrate/Isopropylmalate dehydrogenase-like"/>
    <property type="match status" value="1"/>
</dbReference>
<evidence type="ECO:0000256" key="10">
    <source>
        <dbReference type="HAMAP-Rule" id="MF_00019"/>
    </source>
</evidence>
<evidence type="ECO:0000256" key="5">
    <source>
        <dbReference type="ARBA" id="ARBA00023098"/>
    </source>
</evidence>
<keyword evidence="7 10" id="KW-1208">Phospholipid metabolism</keyword>
<dbReference type="Proteomes" id="UP000255000">
    <property type="component" value="Unassembled WGS sequence"/>
</dbReference>
<dbReference type="PANTHER" id="PTHR30100:SF1">
    <property type="entry name" value="PHOSPHATE ACYLTRANSFERASE"/>
    <property type="match status" value="1"/>
</dbReference>
<evidence type="ECO:0000256" key="7">
    <source>
        <dbReference type="ARBA" id="ARBA00023264"/>
    </source>
</evidence>
<dbReference type="NCBIfam" id="TIGR00182">
    <property type="entry name" value="plsX"/>
    <property type="match status" value="1"/>
</dbReference>
<dbReference type="InterPro" id="IPR003664">
    <property type="entry name" value="FA_synthesis"/>
</dbReference>
<keyword evidence="6 10" id="KW-0594">Phospholipid biosynthesis</keyword>
<comment type="subunit">
    <text evidence="9 10">Homodimer. Probably interacts with PlsY.</text>
</comment>
<evidence type="ECO:0000256" key="1">
    <source>
        <dbReference type="ARBA" id="ARBA00001232"/>
    </source>
</evidence>
<keyword evidence="3 10" id="KW-0444">Lipid biosynthesis</keyword>
<evidence type="ECO:0000256" key="2">
    <source>
        <dbReference type="ARBA" id="ARBA00022490"/>
    </source>
</evidence>
<evidence type="ECO:0000313" key="11">
    <source>
        <dbReference type="EMBL" id="SUB00512.1"/>
    </source>
</evidence>
<keyword evidence="4 10" id="KW-0808">Transferase</keyword>
<dbReference type="GO" id="GO:0043811">
    <property type="term" value="F:phosphate:acyl-[acyl carrier protein] acyltransferase activity"/>
    <property type="evidence" value="ECO:0007669"/>
    <property type="project" value="UniProtKB-UniRule"/>
</dbReference>
<evidence type="ECO:0000256" key="8">
    <source>
        <dbReference type="ARBA" id="ARBA00024069"/>
    </source>
</evidence>
<evidence type="ECO:0000256" key="4">
    <source>
        <dbReference type="ARBA" id="ARBA00022679"/>
    </source>
</evidence>
<dbReference type="EC" id="2.3.1.274" evidence="8 10"/>
<organism evidence="11 12">
    <name type="scientific">Pannonibacter phragmitetus</name>
    <dbReference type="NCBI Taxonomy" id="121719"/>
    <lineage>
        <taxon>Bacteria</taxon>
        <taxon>Pseudomonadati</taxon>
        <taxon>Pseudomonadota</taxon>
        <taxon>Alphaproteobacteria</taxon>
        <taxon>Hyphomicrobiales</taxon>
        <taxon>Stappiaceae</taxon>
        <taxon>Pannonibacter</taxon>
    </lineage>
</organism>
<dbReference type="AlphaFoldDB" id="A0A378ZTD0"/>
<keyword evidence="5 10" id="KW-0443">Lipid metabolism</keyword>
<comment type="function">
    <text evidence="10">Catalyzes the reversible formation of acyl-phosphate (acyl-PO(4)) from acyl-[acyl-carrier-protein] (acyl-ACP). This enzyme utilizes acyl-ACP as fatty acyl donor, but not acyl-CoA.</text>
</comment>
<comment type="catalytic activity">
    <reaction evidence="1 10">
        <text>a fatty acyl-[ACP] + phosphate = an acyl phosphate + holo-[ACP]</text>
        <dbReference type="Rhea" id="RHEA:42292"/>
        <dbReference type="Rhea" id="RHEA-COMP:9685"/>
        <dbReference type="Rhea" id="RHEA-COMP:14125"/>
        <dbReference type="ChEBI" id="CHEBI:43474"/>
        <dbReference type="ChEBI" id="CHEBI:59918"/>
        <dbReference type="ChEBI" id="CHEBI:64479"/>
        <dbReference type="ChEBI" id="CHEBI:138651"/>
        <dbReference type="EC" id="2.3.1.274"/>
    </reaction>
</comment>
<gene>
    <name evidence="10 11" type="primary">plsX</name>
    <name evidence="11" type="ORF">NCTC13350_01425</name>
</gene>
<comment type="similarity">
    <text evidence="10">Belongs to the PlsX family.</text>
</comment>
<name>A0A378ZTD0_9HYPH</name>
<dbReference type="GO" id="GO:0006633">
    <property type="term" value="P:fatty acid biosynthetic process"/>
    <property type="evidence" value="ECO:0007669"/>
    <property type="project" value="UniProtKB-UniRule"/>
</dbReference>
<keyword evidence="11" id="KW-0012">Acyltransferase</keyword>
<dbReference type="UniPathway" id="UPA00085"/>
<evidence type="ECO:0000256" key="3">
    <source>
        <dbReference type="ARBA" id="ARBA00022516"/>
    </source>
</evidence>
<protein>
    <recommendedName>
        <fullName evidence="8 10">Phosphate acyltransferase</fullName>
        <ecNumber evidence="8 10">2.3.1.274</ecNumber>
    </recommendedName>
    <alternativeName>
        <fullName evidence="10">Acyl-ACP phosphotransacylase</fullName>
    </alternativeName>
    <alternativeName>
        <fullName evidence="10">Acyl-[acyl-carrier-protein]--phosphate acyltransferase</fullName>
    </alternativeName>
    <alternativeName>
        <fullName evidence="10">Phosphate-acyl-ACP acyltransferase</fullName>
    </alternativeName>
</protein>
<dbReference type="PIRSF" id="PIRSF002465">
    <property type="entry name" value="Phsphlp_syn_PlsX"/>
    <property type="match status" value="1"/>
</dbReference>
<comment type="pathway">
    <text evidence="10">Lipid metabolism; phospholipid metabolism.</text>
</comment>
<dbReference type="GO" id="GO:0005737">
    <property type="term" value="C:cytoplasm"/>
    <property type="evidence" value="ECO:0007669"/>
    <property type="project" value="UniProtKB-SubCell"/>
</dbReference>
<accession>A0A378ZTD0</accession>
<dbReference type="HAMAP" id="MF_00019">
    <property type="entry name" value="PlsX"/>
    <property type="match status" value="1"/>
</dbReference>
<dbReference type="GO" id="GO:0008654">
    <property type="term" value="P:phospholipid biosynthetic process"/>
    <property type="evidence" value="ECO:0007669"/>
    <property type="project" value="UniProtKB-KW"/>
</dbReference>